<dbReference type="InterPro" id="IPR050204">
    <property type="entry name" value="AraC_XylS_family_regulators"/>
</dbReference>
<accession>A0A437J887</accession>
<dbReference type="Gene3D" id="1.10.10.60">
    <property type="entry name" value="Homeodomain-like"/>
    <property type="match status" value="1"/>
</dbReference>
<organism evidence="6 7">
    <name type="scientific">Sphingobium algorifonticola</name>
    <dbReference type="NCBI Taxonomy" id="2008318"/>
    <lineage>
        <taxon>Bacteria</taxon>
        <taxon>Pseudomonadati</taxon>
        <taxon>Pseudomonadota</taxon>
        <taxon>Alphaproteobacteria</taxon>
        <taxon>Sphingomonadales</taxon>
        <taxon>Sphingomonadaceae</taxon>
        <taxon>Sphingobium</taxon>
    </lineage>
</organism>
<dbReference type="PANTHER" id="PTHR46796">
    <property type="entry name" value="HTH-TYPE TRANSCRIPTIONAL ACTIVATOR RHAS-RELATED"/>
    <property type="match status" value="1"/>
</dbReference>
<dbReference type="EMBL" id="RZUL01000002">
    <property type="protein sequence ID" value="RVT41727.1"/>
    <property type="molecule type" value="Genomic_DNA"/>
</dbReference>
<proteinExistence type="predicted"/>
<evidence type="ECO:0000313" key="7">
    <source>
        <dbReference type="Proteomes" id="UP000282977"/>
    </source>
</evidence>
<gene>
    <name evidence="6" type="ORF">ENE74_05410</name>
</gene>
<name>A0A437J887_9SPHN</name>
<evidence type="ECO:0000256" key="3">
    <source>
        <dbReference type="ARBA" id="ARBA00023163"/>
    </source>
</evidence>
<dbReference type="OrthoDB" id="323290at2"/>
<sequence>MTPCRRRTADRPDPVPPRNKQVGASRAAKAPSSAAPPESLRNYFGALYRFTTALPHYEDVTRADAGQLRFMLAGRGHYRFHDGHCMATPDVCLLGPTMGSTSFTLDTPADVWGISLLPLGWVAIDGGDVSRMADRLCDMTLEQGAAYAALLDQLRASAADTAASATGIWAFLEARLRPVPPAMVSFVAAVDAWLANEGSPRVSDLVAATGLSDRQVARLTNRLYGGPPKLLARKYRALRCAVKIAIDHTPWQDLCDAATFYDQSHFIREIKHFVGLTPHQLMTDPTEVARLTLQRRDMGIAMAEINRIS</sequence>
<dbReference type="Pfam" id="PF12833">
    <property type="entry name" value="HTH_18"/>
    <property type="match status" value="1"/>
</dbReference>
<keyword evidence="3" id="KW-0804">Transcription</keyword>
<reference evidence="6 7" key="1">
    <citation type="submission" date="2019-01" db="EMBL/GenBank/DDBJ databases">
        <authorList>
            <person name="Chen W.-M."/>
        </authorList>
    </citation>
    <scope>NUCLEOTIDE SEQUENCE [LARGE SCALE GENOMIC DNA]</scope>
    <source>
        <strain evidence="6 7">TLA-22</strain>
    </source>
</reference>
<protein>
    <submittedName>
        <fullName evidence="6">AraC family transcriptional regulator</fullName>
    </submittedName>
</protein>
<feature type="domain" description="HTH araC/xylS-type" evidence="5">
    <location>
        <begin position="184"/>
        <end position="284"/>
    </location>
</feature>
<feature type="region of interest" description="Disordered" evidence="4">
    <location>
        <begin position="1"/>
        <end position="36"/>
    </location>
</feature>
<comment type="caution">
    <text evidence="6">The sequence shown here is derived from an EMBL/GenBank/DDBJ whole genome shotgun (WGS) entry which is preliminary data.</text>
</comment>
<keyword evidence="1" id="KW-0805">Transcription regulation</keyword>
<dbReference type="SMART" id="SM00342">
    <property type="entry name" value="HTH_ARAC"/>
    <property type="match status" value="1"/>
</dbReference>
<evidence type="ECO:0000259" key="5">
    <source>
        <dbReference type="PROSITE" id="PS01124"/>
    </source>
</evidence>
<dbReference type="PROSITE" id="PS01124">
    <property type="entry name" value="HTH_ARAC_FAMILY_2"/>
    <property type="match status" value="1"/>
</dbReference>
<dbReference type="InterPro" id="IPR018060">
    <property type="entry name" value="HTH_AraC"/>
</dbReference>
<keyword evidence="2" id="KW-0238">DNA-binding</keyword>
<evidence type="ECO:0000256" key="1">
    <source>
        <dbReference type="ARBA" id="ARBA00023015"/>
    </source>
</evidence>
<feature type="compositionally biased region" description="Low complexity" evidence="4">
    <location>
        <begin position="24"/>
        <end position="36"/>
    </location>
</feature>
<dbReference type="GO" id="GO:0043565">
    <property type="term" value="F:sequence-specific DNA binding"/>
    <property type="evidence" value="ECO:0007669"/>
    <property type="project" value="InterPro"/>
</dbReference>
<evidence type="ECO:0000256" key="2">
    <source>
        <dbReference type="ARBA" id="ARBA00023125"/>
    </source>
</evidence>
<dbReference type="GO" id="GO:0003700">
    <property type="term" value="F:DNA-binding transcription factor activity"/>
    <property type="evidence" value="ECO:0007669"/>
    <property type="project" value="InterPro"/>
</dbReference>
<evidence type="ECO:0000313" key="6">
    <source>
        <dbReference type="EMBL" id="RVT41727.1"/>
    </source>
</evidence>
<keyword evidence="7" id="KW-1185">Reference proteome</keyword>
<evidence type="ECO:0000256" key="4">
    <source>
        <dbReference type="SAM" id="MobiDB-lite"/>
    </source>
</evidence>
<dbReference type="AlphaFoldDB" id="A0A437J887"/>
<dbReference type="Proteomes" id="UP000282977">
    <property type="component" value="Unassembled WGS sequence"/>
</dbReference>